<keyword evidence="1" id="KW-0472">Membrane</keyword>
<evidence type="ECO:0000313" key="3">
    <source>
        <dbReference type="Proteomes" id="UP001244552"/>
    </source>
</evidence>
<dbReference type="RefSeq" id="WP_246513007.1">
    <property type="nucleotide sequence ID" value="NZ_JAGINO010000007.1"/>
</dbReference>
<dbReference type="PROSITE" id="PS51257">
    <property type="entry name" value="PROKAR_LIPOPROTEIN"/>
    <property type="match status" value="1"/>
</dbReference>
<dbReference type="EMBL" id="JAUSVU010000007">
    <property type="protein sequence ID" value="MDQ0533497.1"/>
    <property type="molecule type" value="Genomic_DNA"/>
</dbReference>
<keyword evidence="1" id="KW-1133">Transmembrane helix</keyword>
<evidence type="ECO:0000256" key="1">
    <source>
        <dbReference type="SAM" id="Phobius"/>
    </source>
</evidence>
<proteinExistence type="predicted"/>
<organism evidence="2 3">
    <name type="scientific">Azospirillum picis</name>
    <dbReference type="NCBI Taxonomy" id="488438"/>
    <lineage>
        <taxon>Bacteria</taxon>
        <taxon>Pseudomonadati</taxon>
        <taxon>Pseudomonadota</taxon>
        <taxon>Alphaproteobacteria</taxon>
        <taxon>Rhodospirillales</taxon>
        <taxon>Azospirillaceae</taxon>
        <taxon>Azospirillum</taxon>
    </lineage>
</organism>
<feature type="transmembrane region" description="Helical" evidence="1">
    <location>
        <begin position="50"/>
        <end position="75"/>
    </location>
</feature>
<accession>A0ABU0MJ57</accession>
<dbReference type="Proteomes" id="UP001244552">
    <property type="component" value="Unassembled WGS sequence"/>
</dbReference>
<gene>
    <name evidence="2" type="ORF">QO018_002355</name>
</gene>
<comment type="caution">
    <text evidence="2">The sequence shown here is derived from an EMBL/GenBank/DDBJ whole genome shotgun (WGS) entry which is preliminary data.</text>
</comment>
<keyword evidence="3" id="KW-1185">Reference proteome</keyword>
<protein>
    <recommendedName>
        <fullName evidence="4">Surface antigen domain-containing protein</fullName>
    </recommendedName>
</protein>
<sequence>MTARPGHFRSTRQILARQILARPILAAAILGLAGCSSVGSAVTGVTTAGVAATVGSATASPILGLIAGAGASYGIDQGVKYAERRITDNVHHAVAAAAGPLGVGQSAAWRVEEKLPMSGKSGTVEVARTFGAAIPCKDVVFTVDDAPDLTVTTICQRKDGHWQWALAEPATRRWGSLQ</sequence>
<evidence type="ECO:0000313" key="2">
    <source>
        <dbReference type="EMBL" id="MDQ0533497.1"/>
    </source>
</evidence>
<evidence type="ECO:0008006" key="4">
    <source>
        <dbReference type="Google" id="ProtNLM"/>
    </source>
</evidence>
<reference evidence="2 3" key="1">
    <citation type="submission" date="2023-07" db="EMBL/GenBank/DDBJ databases">
        <title>Genomic Encyclopedia of Type Strains, Phase IV (KMG-IV): sequencing the most valuable type-strain genomes for metagenomic binning, comparative biology and taxonomic classification.</title>
        <authorList>
            <person name="Goeker M."/>
        </authorList>
    </citation>
    <scope>NUCLEOTIDE SEQUENCE [LARGE SCALE GENOMIC DNA]</scope>
    <source>
        <strain evidence="2 3">DSM 19922</strain>
    </source>
</reference>
<keyword evidence="1" id="KW-0812">Transmembrane</keyword>
<name>A0ABU0MJ57_9PROT</name>